<proteinExistence type="predicted"/>
<dbReference type="EMBL" id="JAKLTN010000002">
    <property type="protein sequence ID" value="MCG2578054.1"/>
    <property type="molecule type" value="Genomic_DNA"/>
</dbReference>
<reference evidence="1" key="1">
    <citation type="submission" date="2022-01" db="EMBL/GenBank/DDBJ databases">
        <authorList>
            <person name="Jo J.-H."/>
            <person name="Im W.-T."/>
        </authorList>
    </citation>
    <scope>NUCLEOTIDE SEQUENCE</scope>
    <source>
        <strain evidence="1">XY25</strain>
    </source>
</reference>
<comment type="caution">
    <text evidence="1">The sequence shown here is derived from an EMBL/GenBank/DDBJ whole genome shotgun (WGS) entry which is preliminary data.</text>
</comment>
<name>A0ABS9K4G0_9RHOO</name>
<accession>A0ABS9K4G0</accession>
<sequence length="67" mass="7786">MVADNHSLLKSSNDLFFRRLLYDFGLIAWCVGRSRQFNFSELEWDDELSEKDFAIDPGRNESDVLVG</sequence>
<dbReference type="Proteomes" id="UP001165384">
    <property type="component" value="Unassembled WGS sequence"/>
</dbReference>
<evidence type="ECO:0000313" key="2">
    <source>
        <dbReference type="Proteomes" id="UP001165384"/>
    </source>
</evidence>
<organism evidence="1 2">
    <name type="scientific">Dechloromonas hankyongensis</name>
    <dbReference type="NCBI Taxonomy" id="2908002"/>
    <lineage>
        <taxon>Bacteria</taxon>
        <taxon>Pseudomonadati</taxon>
        <taxon>Pseudomonadota</taxon>
        <taxon>Betaproteobacteria</taxon>
        <taxon>Rhodocyclales</taxon>
        <taxon>Azonexaceae</taxon>
        <taxon>Dechloromonas</taxon>
    </lineage>
</organism>
<gene>
    <name evidence="1" type="ORF">LZ012_13750</name>
</gene>
<dbReference type="RefSeq" id="WP_275711383.1">
    <property type="nucleotide sequence ID" value="NZ_JAKLTN010000002.1"/>
</dbReference>
<protein>
    <submittedName>
        <fullName evidence="1">Uncharacterized protein</fullName>
    </submittedName>
</protein>
<keyword evidence="2" id="KW-1185">Reference proteome</keyword>
<evidence type="ECO:0000313" key="1">
    <source>
        <dbReference type="EMBL" id="MCG2578054.1"/>
    </source>
</evidence>